<proteinExistence type="predicted"/>
<feature type="non-terminal residue" evidence="1">
    <location>
        <position position="1"/>
    </location>
</feature>
<protein>
    <submittedName>
        <fullName evidence="1">Uncharacterized protein</fullName>
    </submittedName>
</protein>
<dbReference type="AlphaFoldDB" id="A0A061RUN9"/>
<organism evidence="1">
    <name type="scientific">Tetraselmis sp. GSL018</name>
    <dbReference type="NCBI Taxonomy" id="582737"/>
    <lineage>
        <taxon>Eukaryota</taxon>
        <taxon>Viridiplantae</taxon>
        <taxon>Chlorophyta</taxon>
        <taxon>core chlorophytes</taxon>
        <taxon>Chlorodendrophyceae</taxon>
        <taxon>Chlorodendrales</taxon>
        <taxon>Chlorodendraceae</taxon>
        <taxon>Tetraselmis</taxon>
    </lineage>
</organism>
<dbReference type="EMBL" id="GBEZ01011346">
    <property type="protein sequence ID" value="JAC74430.1"/>
    <property type="molecule type" value="Transcribed_RNA"/>
</dbReference>
<gene>
    <name evidence="1" type="ORF">TSPGSL018_25959</name>
</gene>
<accession>A0A061RUN9</accession>
<sequence>SNESVAQVWSTSCWVAVVRDRGTFKQQGLQNAQKHRMQSCYEIREMTQC</sequence>
<evidence type="ECO:0000313" key="1">
    <source>
        <dbReference type="EMBL" id="JAC74430.1"/>
    </source>
</evidence>
<reference evidence="1" key="1">
    <citation type="submission" date="2014-05" db="EMBL/GenBank/DDBJ databases">
        <title>The transcriptome of the halophilic microalga Tetraselmis sp. GSL018 isolated from the Great Salt Lake, Utah.</title>
        <authorList>
            <person name="Jinkerson R.E."/>
            <person name="D'Adamo S."/>
            <person name="Posewitz M.C."/>
        </authorList>
    </citation>
    <scope>NUCLEOTIDE SEQUENCE</scope>
    <source>
        <strain evidence="1">GSL018</strain>
    </source>
</reference>
<name>A0A061RUN9_9CHLO</name>